<dbReference type="Gene3D" id="3.30.460.10">
    <property type="entry name" value="Beta Polymerase, domain 2"/>
    <property type="match status" value="1"/>
</dbReference>
<gene>
    <name evidence="1" type="ORF">CYL18_12995</name>
</gene>
<dbReference type="PANTHER" id="PTHR34822:SF1">
    <property type="entry name" value="GRPB FAMILY PROTEIN"/>
    <property type="match status" value="1"/>
</dbReference>
<proteinExistence type="predicted"/>
<evidence type="ECO:0000313" key="2">
    <source>
        <dbReference type="Proteomes" id="UP000239663"/>
    </source>
</evidence>
<dbReference type="Pfam" id="PF04229">
    <property type="entry name" value="GrpB"/>
    <property type="match status" value="1"/>
</dbReference>
<dbReference type="InterPro" id="IPR043519">
    <property type="entry name" value="NT_sf"/>
</dbReference>
<dbReference type="AlphaFoldDB" id="A0A2S7MXW7"/>
<dbReference type="InterPro" id="IPR007344">
    <property type="entry name" value="GrpB/CoaE"/>
</dbReference>
<name>A0A2S7MXW7_9BACI</name>
<dbReference type="PANTHER" id="PTHR34822">
    <property type="entry name" value="GRPB DOMAIN PROTEIN (AFU_ORTHOLOGUE AFUA_1G01530)"/>
    <property type="match status" value="1"/>
</dbReference>
<dbReference type="SUPFAM" id="SSF81301">
    <property type="entry name" value="Nucleotidyltransferase"/>
    <property type="match status" value="1"/>
</dbReference>
<evidence type="ECO:0008006" key="3">
    <source>
        <dbReference type="Google" id="ProtNLM"/>
    </source>
</evidence>
<comment type="caution">
    <text evidence="1">The sequence shown here is derived from an EMBL/GenBank/DDBJ whole genome shotgun (WGS) entry which is preliminary data.</text>
</comment>
<dbReference type="OrthoDB" id="9799092at2"/>
<protein>
    <recommendedName>
        <fullName evidence="3">GrpB family protein</fullName>
    </recommendedName>
</protein>
<dbReference type="EMBL" id="PKOZ01000008">
    <property type="protein sequence ID" value="PQD94578.1"/>
    <property type="molecule type" value="Genomic_DNA"/>
</dbReference>
<sequence>MEQVKFFESSLFSADVEKTFLVHKKMIKEYLPEADVQHVGSTAIPNSLTKGDLDIQVRVTSEHFSKAVQILSSLYESNNGSVKTDCFRAFKNDLTNPPLGIQLTVIGSEYDFFWKFRDVLLLNEVYRIQYDDLKREFEGKDMDEYRNHKSIFFNKLMNTPEFKKL</sequence>
<evidence type="ECO:0000313" key="1">
    <source>
        <dbReference type="EMBL" id="PQD94578.1"/>
    </source>
</evidence>
<dbReference type="Proteomes" id="UP000239663">
    <property type="component" value="Unassembled WGS sequence"/>
</dbReference>
<accession>A0A2S7MXW7</accession>
<organism evidence="1 2">
    <name type="scientific">Pradoshia eiseniae</name>
    <dbReference type="NCBI Taxonomy" id="2064768"/>
    <lineage>
        <taxon>Bacteria</taxon>
        <taxon>Bacillati</taxon>
        <taxon>Bacillota</taxon>
        <taxon>Bacilli</taxon>
        <taxon>Bacillales</taxon>
        <taxon>Bacillaceae</taxon>
        <taxon>Pradoshia</taxon>
    </lineage>
</organism>
<dbReference type="RefSeq" id="WP_104849961.1">
    <property type="nucleotide sequence ID" value="NZ_PKOZ01000008.1"/>
</dbReference>
<keyword evidence="2" id="KW-1185">Reference proteome</keyword>
<reference evidence="1 2" key="1">
    <citation type="submission" date="2017-12" db="EMBL/GenBank/DDBJ databases">
        <title>Taxonomic description and draft genome of Pradoshia cofamensis Gen. nov., sp. nov., a thermotolerant bacillale isolated from anterior gut of earthworm Eisenia fetida.</title>
        <authorList>
            <person name="Saha T."/>
            <person name="Chakraborty R."/>
        </authorList>
    </citation>
    <scope>NUCLEOTIDE SEQUENCE [LARGE SCALE GENOMIC DNA]</scope>
    <source>
        <strain evidence="1 2">EAG3</strain>
    </source>
</reference>